<feature type="domain" description="Erythromycin biosynthesis protein CIII-like N-terminal" evidence="5">
    <location>
        <begin position="22"/>
        <end position="228"/>
    </location>
</feature>
<sequence length="392" mass="42945">MRVLFTTWAWGSHYFPMVPLAQALNAAGHEVRVASNPEHMDIIRGTGINAVATGDDVDLHELLLDAMELHDESRADWHTMGVEKAANTVRVFAKVAHEVLDDLIAYAEAWRPDLIVYDQMSFAGPILALRTGIPSARHLWGPDYPGHIRQEIGPAVGVAAVELFQRYGIEDATGVWGTVTLDPCPPSMQVDAPYAYHQMRYVPYNGTAVEPAWLLEPPGRPRVCITCGTTNPAMGEHLFRVTEQIEAFAALDVDLVVAVSAQDRHLLGEVPPHVRVVENLPLHILLPTVDLLVSHGGTGTMMAGVFHGVPQLIIPYLPDHLFDGEQLAKTGAGEVLLLEKAEVETIRKHGARLLADEDTRLAARRLAEENMALPSPADTVHFLEDLVAAEKE</sequence>
<dbReference type="InterPro" id="IPR048284">
    <property type="entry name" value="EryCIII-like_N"/>
</dbReference>
<dbReference type="Proteomes" id="UP001501822">
    <property type="component" value="Unassembled WGS sequence"/>
</dbReference>
<dbReference type="InterPro" id="IPR050426">
    <property type="entry name" value="Glycosyltransferase_28"/>
</dbReference>
<dbReference type="InterPro" id="IPR010610">
    <property type="entry name" value="EryCIII-like_C"/>
</dbReference>
<organism evidence="6 7">
    <name type="scientific">Actinoallomurus spadix</name>
    <dbReference type="NCBI Taxonomy" id="79912"/>
    <lineage>
        <taxon>Bacteria</taxon>
        <taxon>Bacillati</taxon>
        <taxon>Actinomycetota</taxon>
        <taxon>Actinomycetes</taxon>
        <taxon>Streptosporangiales</taxon>
        <taxon>Thermomonosporaceae</taxon>
        <taxon>Actinoallomurus</taxon>
    </lineage>
</organism>
<keyword evidence="3" id="KW-0808">Transferase</keyword>
<evidence type="ECO:0000256" key="1">
    <source>
        <dbReference type="ARBA" id="ARBA00006962"/>
    </source>
</evidence>
<evidence type="ECO:0000259" key="5">
    <source>
        <dbReference type="Pfam" id="PF21036"/>
    </source>
</evidence>
<dbReference type="InterPro" id="IPR002213">
    <property type="entry name" value="UDP_glucos_trans"/>
</dbReference>
<dbReference type="SUPFAM" id="SSF53756">
    <property type="entry name" value="UDP-Glycosyltransferase/glycogen phosphorylase"/>
    <property type="match status" value="1"/>
</dbReference>
<keyword evidence="2" id="KW-0328">Glycosyltransferase</keyword>
<gene>
    <name evidence="6" type="ORF">GCM10010151_10440</name>
</gene>
<dbReference type="Pfam" id="PF21036">
    <property type="entry name" value="EryCIII-like_N"/>
    <property type="match status" value="1"/>
</dbReference>
<evidence type="ECO:0000313" key="6">
    <source>
        <dbReference type="EMBL" id="GAA0322521.1"/>
    </source>
</evidence>
<evidence type="ECO:0000259" key="4">
    <source>
        <dbReference type="Pfam" id="PF06722"/>
    </source>
</evidence>
<proteinExistence type="inferred from homology"/>
<comment type="similarity">
    <text evidence="1">Belongs to the glycosyltransferase 28 family.</text>
</comment>
<dbReference type="PANTHER" id="PTHR48050:SF13">
    <property type="entry name" value="STEROL 3-BETA-GLUCOSYLTRANSFERASE UGT80A2"/>
    <property type="match status" value="1"/>
</dbReference>
<dbReference type="PANTHER" id="PTHR48050">
    <property type="entry name" value="STEROL 3-BETA-GLUCOSYLTRANSFERASE"/>
    <property type="match status" value="1"/>
</dbReference>
<dbReference type="RefSeq" id="WP_252799627.1">
    <property type="nucleotide sequence ID" value="NZ_BAAABM010000007.1"/>
</dbReference>
<evidence type="ECO:0000256" key="2">
    <source>
        <dbReference type="ARBA" id="ARBA00022676"/>
    </source>
</evidence>
<comment type="caution">
    <text evidence="6">The sequence shown here is derived from an EMBL/GenBank/DDBJ whole genome shotgun (WGS) entry which is preliminary data.</text>
</comment>
<dbReference type="EMBL" id="BAAABM010000007">
    <property type="protein sequence ID" value="GAA0322521.1"/>
    <property type="molecule type" value="Genomic_DNA"/>
</dbReference>
<accession>A0ABN0W186</accession>
<dbReference type="Gene3D" id="3.40.50.2000">
    <property type="entry name" value="Glycogen Phosphorylase B"/>
    <property type="match status" value="2"/>
</dbReference>
<dbReference type="Pfam" id="PF06722">
    <property type="entry name" value="EryCIII-like_C"/>
    <property type="match status" value="1"/>
</dbReference>
<dbReference type="CDD" id="cd03784">
    <property type="entry name" value="GT1_Gtf-like"/>
    <property type="match status" value="1"/>
</dbReference>
<evidence type="ECO:0000256" key="3">
    <source>
        <dbReference type="ARBA" id="ARBA00022679"/>
    </source>
</evidence>
<feature type="domain" description="Erythromycin biosynthesis protein CIII-like C-terminal" evidence="4">
    <location>
        <begin position="245"/>
        <end position="386"/>
    </location>
</feature>
<protein>
    <submittedName>
        <fullName evidence="6">DUF1205 domain-containing protein</fullName>
    </submittedName>
</protein>
<name>A0ABN0W186_9ACTN</name>
<evidence type="ECO:0000313" key="7">
    <source>
        <dbReference type="Proteomes" id="UP001501822"/>
    </source>
</evidence>
<reference evidence="6 7" key="1">
    <citation type="journal article" date="2019" name="Int. J. Syst. Evol. Microbiol.">
        <title>The Global Catalogue of Microorganisms (GCM) 10K type strain sequencing project: providing services to taxonomists for standard genome sequencing and annotation.</title>
        <authorList>
            <consortium name="The Broad Institute Genomics Platform"/>
            <consortium name="The Broad Institute Genome Sequencing Center for Infectious Disease"/>
            <person name="Wu L."/>
            <person name="Ma J."/>
        </authorList>
    </citation>
    <scope>NUCLEOTIDE SEQUENCE [LARGE SCALE GENOMIC DNA]</scope>
    <source>
        <strain evidence="6 7">JCM 3146</strain>
    </source>
</reference>
<keyword evidence="7" id="KW-1185">Reference proteome</keyword>